<protein>
    <recommendedName>
        <fullName evidence="4">Thymidylate kinase</fullName>
        <ecNumber evidence="3">2.7.4.9</ecNumber>
    </recommendedName>
</protein>
<dbReference type="RefSeq" id="XP_067069274.1">
    <property type="nucleotide sequence ID" value="XM_067211159.1"/>
</dbReference>
<gene>
    <name evidence="11" type="ORF">cand_009190</name>
</gene>
<dbReference type="GO" id="GO:0006233">
    <property type="term" value="P:dTDP biosynthetic process"/>
    <property type="evidence" value="ECO:0007669"/>
    <property type="project" value="InterPro"/>
</dbReference>
<keyword evidence="7" id="KW-0547">Nucleotide-binding</keyword>
<dbReference type="InterPro" id="IPR039430">
    <property type="entry name" value="Thymidylate_kin-like_dom"/>
</dbReference>
<organism evidence="11 12">
    <name type="scientific">Cryptosporidium andersoni</name>
    <dbReference type="NCBI Taxonomy" id="117008"/>
    <lineage>
        <taxon>Eukaryota</taxon>
        <taxon>Sar</taxon>
        <taxon>Alveolata</taxon>
        <taxon>Apicomplexa</taxon>
        <taxon>Conoidasida</taxon>
        <taxon>Coccidia</taxon>
        <taxon>Eucoccidiorida</taxon>
        <taxon>Eimeriorina</taxon>
        <taxon>Cryptosporidiidae</taxon>
        <taxon>Cryptosporidium</taxon>
    </lineage>
</organism>
<dbReference type="GO" id="GO:0006235">
    <property type="term" value="P:dTTP biosynthetic process"/>
    <property type="evidence" value="ECO:0007669"/>
    <property type="project" value="TreeGrafter"/>
</dbReference>
<dbReference type="OrthoDB" id="425602at2759"/>
<dbReference type="CDD" id="cd01672">
    <property type="entry name" value="TMPK"/>
    <property type="match status" value="1"/>
</dbReference>
<dbReference type="PROSITE" id="PS01331">
    <property type="entry name" value="THYMIDYLATE_KINASE"/>
    <property type="match status" value="1"/>
</dbReference>
<dbReference type="EMBL" id="LRBS01000037">
    <property type="protein sequence ID" value="OII77428.1"/>
    <property type="molecule type" value="Genomic_DNA"/>
</dbReference>
<evidence type="ECO:0000259" key="10">
    <source>
        <dbReference type="Pfam" id="PF02223"/>
    </source>
</evidence>
<evidence type="ECO:0000256" key="5">
    <source>
        <dbReference type="ARBA" id="ARBA00022679"/>
    </source>
</evidence>
<keyword evidence="8 11" id="KW-0418">Kinase</keyword>
<evidence type="ECO:0000256" key="1">
    <source>
        <dbReference type="ARBA" id="ARBA00004992"/>
    </source>
</evidence>
<evidence type="ECO:0000256" key="3">
    <source>
        <dbReference type="ARBA" id="ARBA00012980"/>
    </source>
</evidence>
<proteinExistence type="inferred from homology"/>
<comment type="caution">
    <text evidence="11">The sequence shown here is derived from an EMBL/GenBank/DDBJ whole genome shotgun (WGS) entry which is preliminary data.</text>
</comment>
<dbReference type="GO" id="GO:0005634">
    <property type="term" value="C:nucleus"/>
    <property type="evidence" value="ECO:0007669"/>
    <property type="project" value="TreeGrafter"/>
</dbReference>
<evidence type="ECO:0000313" key="12">
    <source>
        <dbReference type="Proteomes" id="UP000186804"/>
    </source>
</evidence>
<dbReference type="InterPro" id="IPR018094">
    <property type="entry name" value="Thymidylate_kinase"/>
</dbReference>
<comment type="similarity">
    <text evidence="2">Belongs to the thymidylate kinase family.</text>
</comment>
<dbReference type="GO" id="GO:0005524">
    <property type="term" value="F:ATP binding"/>
    <property type="evidence" value="ECO:0007669"/>
    <property type="project" value="UniProtKB-KW"/>
</dbReference>
<accession>A0A1J4MWK2</accession>
<dbReference type="NCBIfam" id="TIGR00041">
    <property type="entry name" value="DTMP_kinase"/>
    <property type="match status" value="1"/>
</dbReference>
<evidence type="ECO:0000256" key="8">
    <source>
        <dbReference type="ARBA" id="ARBA00022777"/>
    </source>
</evidence>
<comment type="pathway">
    <text evidence="1">Pyrimidine metabolism; dTTP biosynthesis.</text>
</comment>
<feature type="domain" description="Thymidylate kinase-like" evidence="10">
    <location>
        <begin position="9"/>
        <end position="187"/>
    </location>
</feature>
<dbReference type="PANTHER" id="PTHR10344:SF1">
    <property type="entry name" value="THYMIDYLATE KINASE"/>
    <property type="match status" value="1"/>
</dbReference>
<dbReference type="GeneID" id="92365104"/>
<sequence>MRRGALIVFEGTDRSGKTLQSNKLAEKFKDENINCILIGFPDRSTNIGHLLDLYLRNCEDMRPEVSHLLFSANRWEYFEKIKTYLENGITVICDRYAFSGVAYSVGALKKDIEWCMMPEKGLISPDIVLFLDADVQMRVDRNGFGDERYDTESTQNSVLAVYLQFKKYDYWKVIDASKDPNDVFENIYNFAKQALCKAENSHVKYLWS</sequence>
<dbReference type="VEuPathDB" id="CryptoDB:cand_009190"/>
<keyword evidence="9" id="KW-0067">ATP-binding</keyword>
<dbReference type="GO" id="GO:0004550">
    <property type="term" value="F:nucleoside diphosphate kinase activity"/>
    <property type="evidence" value="ECO:0007669"/>
    <property type="project" value="TreeGrafter"/>
</dbReference>
<name>A0A1J4MWK2_9CRYT</name>
<dbReference type="FunFam" id="3.40.50.300:FF:000679">
    <property type="entry name" value="Thymidylate kinase"/>
    <property type="match status" value="1"/>
</dbReference>
<dbReference type="GO" id="GO:0006227">
    <property type="term" value="P:dUDP biosynthetic process"/>
    <property type="evidence" value="ECO:0007669"/>
    <property type="project" value="TreeGrafter"/>
</dbReference>
<evidence type="ECO:0000256" key="9">
    <source>
        <dbReference type="ARBA" id="ARBA00022840"/>
    </source>
</evidence>
<dbReference type="GO" id="GO:0005829">
    <property type="term" value="C:cytosol"/>
    <property type="evidence" value="ECO:0007669"/>
    <property type="project" value="TreeGrafter"/>
</dbReference>
<dbReference type="Proteomes" id="UP000186804">
    <property type="component" value="Unassembled WGS sequence"/>
</dbReference>
<dbReference type="SUPFAM" id="SSF52540">
    <property type="entry name" value="P-loop containing nucleoside triphosphate hydrolases"/>
    <property type="match status" value="1"/>
</dbReference>
<dbReference type="HAMAP" id="MF_00165">
    <property type="entry name" value="Thymidylate_kinase"/>
    <property type="match status" value="1"/>
</dbReference>
<dbReference type="EC" id="2.7.4.9" evidence="3"/>
<evidence type="ECO:0000256" key="4">
    <source>
        <dbReference type="ARBA" id="ARBA00017144"/>
    </source>
</evidence>
<dbReference type="GO" id="GO:0005739">
    <property type="term" value="C:mitochondrion"/>
    <property type="evidence" value="ECO:0007669"/>
    <property type="project" value="TreeGrafter"/>
</dbReference>
<dbReference type="GO" id="GO:0004798">
    <property type="term" value="F:dTMP kinase activity"/>
    <property type="evidence" value="ECO:0007669"/>
    <property type="project" value="UniProtKB-EC"/>
</dbReference>
<dbReference type="AlphaFoldDB" id="A0A1J4MWK2"/>
<evidence type="ECO:0000256" key="2">
    <source>
        <dbReference type="ARBA" id="ARBA00009776"/>
    </source>
</evidence>
<dbReference type="InterPro" id="IPR018095">
    <property type="entry name" value="Thymidylate_kin_CS"/>
</dbReference>
<evidence type="ECO:0000256" key="6">
    <source>
        <dbReference type="ARBA" id="ARBA00022727"/>
    </source>
</evidence>
<dbReference type="InterPro" id="IPR027417">
    <property type="entry name" value="P-loop_NTPase"/>
</dbReference>
<dbReference type="Gene3D" id="3.40.50.300">
    <property type="entry name" value="P-loop containing nucleotide triphosphate hydrolases"/>
    <property type="match status" value="1"/>
</dbReference>
<keyword evidence="12" id="KW-1185">Reference proteome</keyword>
<reference evidence="11 12" key="1">
    <citation type="submission" date="2016-10" db="EMBL/GenBank/DDBJ databases">
        <title>Reductive evolution of mitochondrial metabolism and differential evolution of invasion-related proteins in Cryptosporidium.</title>
        <authorList>
            <person name="Liu S."/>
            <person name="Roellig D.M."/>
            <person name="Guo Y."/>
            <person name="Li N."/>
            <person name="Frace M.A."/>
            <person name="Tang K."/>
            <person name="Zhang L."/>
            <person name="Feng Y."/>
            <person name="Xiao L."/>
        </authorList>
    </citation>
    <scope>NUCLEOTIDE SEQUENCE [LARGE SCALE GENOMIC DNA]</scope>
    <source>
        <strain evidence="11">30847</strain>
    </source>
</reference>
<keyword evidence="6" id="KW-0545">Nucleotide biosynthesis</keyword>
<keyword evidence="5" id="KW-0808">Transferase</keyword>
<evidence type="ECO:0000313" key="11">
    <source>
        <dbReference type="EMBL" id="OII77428.1"/>
    </source>
</evidence>
<dbReference type="Pfam" id="PF02223">
    <property type="entry name" value="Thymidylate_kin"/>
    <property type="match status" value="1"/>
</dbReference>
<evidence type="ECO:0000256" key="7">
    <source>
        <dbReference type="ARBA" id="ARBA00022741"/>
    </source>
</evidence>
<dbReference type="PANTHER" id="PTHR10344">
    <property type="entry name" value="THYMIDYLATE KINASE"/>
    <property type="match status" value="1"/>
</dbReference>